<evidence type="ECO:0008006" key="4">
    <source>
        <dbReference type="Google" id="ProtNLM"/>
    </source>
</evidence>
<reference evidence="2 3" key="1">
    <citation type="submission" date="2024-05" db="EMBL/GenBank/DDBJ databases">
        <authorList>
            <person name="Wallberg A."/>
        </authorList>
    </citation>
    <scope>NUCLEOTIDE SEQUENCE [LARGE SCALE GENOMIC DNA]</scope>
</reference>
<organism evidence="2 3">
    <name type="scientific">Meganyctiphanes norvegica</name>
    <name type="common">Northern krill</name>
    <name type="synonym">Thysanopoda norvegica</name>
    <dbReference type="NCBI Taxonomy" id="48144"/>
    <lineage>
        <taxon>Eukaryota</taxon>
        <taxon>Metazoa</taxon>
        <taxon>Ecdysozoa</taxon>
        <taxon>Arthropoda</taxon>
        <taxon>Crustacea</taxon>
        <taxon>Multicrustacea</taxon>
        <taxon>Malacostraca</taxon>
        <taxon>Eumalacostraca</taxon>
        <taxon>Eucarida</taxon>
        <taxon>Euphausiacea</taxon>
        <taxon>Euphausiidae</taxon>
        <taxon>Meganyctiphanes</taxon>
    </lineage>
</organism>
<feature type="region of interest" description="Disordered" evidence="1">
    <location>
        <begin position="133"/>
        <end position="152"/>
    </location>
</feature>
<feature type="compositionally biased region" description="Low complexity" evidence="1">
    <location>
        <begin position="136"/>
        <end position="150"/>
    </location>
</feature>
<sequence>MQGVGKSTLASLLVDPMTQVTNTRTYTFRPETIEQVMSGCHSTIGLDVYVTKQRLVVLDCQPLLSPSIMDRIITQEKKYAQTDYSSTENLMEVESLQLLTLVLSIAQVVICVSDGGGAEANLLRLLHTAEMMKPPGSSSNNSTTQGGSSSVPVEDTHQYFPHIVFVHNRAPPHHFTPSYLNKMQSVYREAMGGSYLDHESRVGLCNGITSAPLCQTSCGNLINLFLLPDFNRQHRSPVSFLEAICEMRRQVLSMRRNPLTHLTLTEKSWYQYVQRTWESVRKWSLFSEYSRLLP</sequence>
<protein>
    <recommendedName>
        <fullName evidence="4">Protein SMG9</fullName>
    </recommendedName>
</protein>
<proteinExistence type="predicted"/>
<keyword evidence="3" id="KW-1185">Reference proteome</keyword>
<evidence type="ECO:0000256" key="1">
    <source>
        <dbReference type="SAM" id="MobiDB-lite"/>
    </source>
</evidence>
<comment type="caution">
    <text evidence="2">The sequence shown here is derived from an EMBL/GenBank/DDBJ whole genome shotgun (WGS) entry which is preliminary data.</text>
</comment>
<dbReference type="Proteomes" id="UP001497623">
    <property type="component" value="Unassembled WGS sequence"/>
</dbReference>
<dbReference type="EMBL" id="CAXKWB010001579">
    <property type="protein sequence ID" value="CAL4064873.1"/>
    <property type="molecule type" value="Genomic_DNA"/>
</dbReference>
<accession>A0AAV2PW10</accession>
<dbReference type="GO" id="GO:0000184">
    <property type="term" value="P:nuclear-transcribed mRNA catabolic process, nonsense-mediated decay"/>
    <property type="evidence" value="ECO:0007669"/>
    <property type="project" value="InterPro"/>
</dbReference>
<dbReference type="InterPro" id="IPR039177">
    <property type="entry name" value="SMG9"/>
</dbReference>
<gene>
    <name evidence="2" type="ORF">MNOR_LOCUS4331</name>
</gene>
<dbReference type="PANTHER" id="PTHR14270">
    <property type="entry name" value="NONSENSE-MEDIATED MRNA DECAY FACTOR SMG9"/>
    <property type="match status" value="1"/>
</dbReference>
<evidence type="ECO:0000313" key="3">
    <source>
        <dbReference type="Proteomes" id="UP001497623"/>
    </source>
</evidence>
<evidence type="ECO:0000313" key="2">
    <source>
        <dbReference type="EMBL" id="CAL4064873.1"/>
    </source>
</evidence>
<name>A0AAV2PW10_MEGNR</name>
<dbReference type="PANTHER" id="PTHR14270:SF0">
    <property type="entry name" value="NONSENSE-MEDIATED MRNA DECAY FACTOR SMG9"/>
    <property type="match status" value="1"/>
</dbReference>
<dbReference type="AlphaFoldDB" id="A0AAV2PW10"/>